<evidence type="ECO:0000256" key="10">
    <source>
        <dbReference type="SAM" id="Phobius"/>
    </source>
</evidence>
<dbReference type="Gene3D" id="1.20.5.510">
    <property type="entry name" value="Single helix bin"/>
    <property type="match status" value="1"/>
</dbReference>
<keyword evidence="9" id="KW-0602">Photosynthesis</keyword>
<keyword evidence="11" id="KW-0934">Plastid</keyword>
<evidence type="ECO:0000256" key="6">
    <source>
        <dbReference type="ARBA" id="ARBA00022989"/>
    </source>
</evidence>
<geneLocation type="chloroplast" evidence="11"/>
<evidence type="ECO:0000256" key="3">
    <source>
        <dbReference type="ARBA" id="ARBA00006318"/>
    </source>
</evidence>
<dbReference type="HAMAP" id="MF_00522">
    <property type="entry name" value="PSI_PsaJ"/>
    <property type="match status" value="1"/>
</dbReference>
<dbReference type="EMBL" id="MK085990">
    <property type="protein sequence ID" value="QBX97908.1"/>
    <property type="molecule type" value="Genomic_DNA"/>
</dbReference>
<keyword evidence="6 9" id="KW-1133">Transmembrane helix</keyword>
<protein>
    <recommendedName>
        <fullName evidence="4 9">Photosystem I reaction center subunit IX</fullName>
    </recommendedName>
    <alternativeName>
        <fullName evidence="8 9">PSI-J</fullName>
    </alternativeName>
</protein>
<dbReference type="SUPFAM" id="SSF81544">
    <property type="entry name" value="Subunit IX of photosystem I reaction centre, PsaJ"/>
    <property type="match status" value="1"/>
</dbReference>
<evidence type="ECO:0000256" key="2">
    <source>
        <dbReference type="ARBA" id="ARBA00004167"/>
    </source>
</evidence>
<dbReference type="PANTHER" id="PTHR36082">
    <property type="match status" value="1"/>
</dbReference>
<dbReference type="InterPro" id="IPR036062">
    <property type="entry name" value="PSI_PsaJ_sf"/>
</dbReference>
<evidence type="ECO:0000256" key="9">
    <source>
        <dbReference type="HAMAP-Rule" id="MF_00522"/>
    </source>
</evidence>
<evidence type="ECO:0000313" key="11">
    <source>
        <dbReference type="EMBL" id="QBX97908.1"/>
    </source>
</evidence>
<keyword evidence="5 9" id="KW-0812">Transmembrane</keyword>
<dbReference type="GO" id="GO:0009535">
    <property type="term" value="C:chloroplast thylakoid membrane"/>
    <property type="evidence" value="ECO:0007669"/>
    <property type="project" value="UniProtKB-SubCell"/>
</dbReference>
<organism evidence="11">
    <name type="scientific">Chloroparvula sp. RCC999</name>
    <dbReference type="NCBI Taxonomy" id="2565276"/>
    <lineage>
        <taxon>Eukaryota</taxon>
        <taxon>Viridiplantae</taxon>
        <taxon>Chlorophyta</taxon>
        <taxon>Chloropicophyceae</taxon>
        <taxon>Chloropicales</taxon>
        <taxon>Chloropicaceae</taxon>
        <taxon>Chloroparvula</taxon>
    </lineage>
</organism>
<proteinExistence type="inferred from homology"/>
<keyword evidence="11" id="KW-0150">Chloroplast</keyword>
<name>A0A4D6C400_9CHLO</name>
<comment type="similarity">
    <text evidence="3 9">Belongs to the PsaJ family.</text>
</comment>
<keyword evidence="9" id="KW-0603">Photosystem I</keyword>
<evidence type="ECO:0000256" key="5">
    <source>
        <dbReference type="ARBA" id="ARBA00022692"/>
    </source>
</evidence>
<accession>A0A4D6C400</accession>
<comment type="function">
    <text evidence="1 9">May help in the organization of the PsaE and PsaF subunits.</text>
</comment>
<reference evidence="11" key="1">
    <citation type="journal article" date="2019" name="Genome Biol. Evol.">
        <title>Tracing the Evolution of the Plastome and Mitogenome in the Chloropicophyceae Uncovered Convergent tRNA Gene Losses and a Variant Plastid Genetic Code.</title>
        <authorList>
            <person name="Turmel M."/>
            <person name="Dos Santos A.L."/>
            <person name="Otis C."/>
            <person name="Sergerie R."/>
            <person name="Lemieux C."/>
        </authorList>
    </citation>
    <scope>NUCLEOTIDE SEQUENCE</scope>
</reference>
<dbReference type="PANTHER" id="PTHR36082:SF2">
    <property type="entry name" value="PHOTOSYSTEM I REACTION CENTER SUBUNIT IX"/>
    <property type="match status" value="1"/>
</dbReference>
<gene>
    <name evidence="9 11" type="primary">psaJ</name>
</gene>
<dbReference type="AlphaFoldDB" id="A0A4D6C400"/>
<dbReference type="GO" id="GO:0009522">
    <property type="term" value="C:photosystem I"/>
    <property type="evidence" value="ECO:0007669"/>
    <property type="project" value="UniProtKB-KW"/>
</dbReference>
<sequence>MKDFQTYLSTAPVLILAVSAGLSGLIIEINRYFPDGLTFTL</sequence>
<keyword evidence="7 9" id="KW-0472">Membrane</keyword>
<evidence type="ECO:0000256" key="4">
    <source>
        <dbReference type="ARBA" id="ARBA00019868"/>
    </source>
</evidence>
<dbReference type="GO" id="GO:0015979">
    <property type="term" value="P:photosynthesis"/>
    <property type="evidence" value="ECO:0007669"/>
    <property type="project" value="UniProtKB-UniRule"/>
</dbReference>
<comment type="subcellular location">
    <subcellularLocation>
        <location evidence="2">Membrane</location>
        <topology evidence="2">Single-pass membrane protein</topology>
    </subcellularLocation>
    <subcellularLocation>
        <location evidence="9">Plastid</location>
        <location evidence="9">Chloroplast thylakoid membrane</location>
        <topology evidence="9">Single-pass membrane protein</topology>
    </subcellularLocation>
</comment>
<evidence type="ECO:0000256" key="7">
    <source>
        <dbReference type="ARBA" id="ARBA00023136"/>
    </source>
</evidence>
<dbReference type="Pfam" id="PF01701">
    <property type="entry name" value="PSI_PsaJ"/>
    <property type="match status" value="1"/>
</dbReference>
<evidence type="ECO:0000256" key="8">
    <source>
        <dbReference type="ARBA" id="ARBA00033429"/>
    </source>
</evidence>
<evidence type="ECO:0000256" key="1">
    <source>
        <dbReference type="ARBA" id="ARBA00002115"/>
    </source>
</evidence>
<keyword evidence="9" id="KW-0793">Thylakoid</keyword>
<dbReference type="InterPro" id="IPR002615">
    <property type="entry name" value="PSI_PsaJ"/>
</dbReference>
<feature type="transmembrane region" description="Helical" evidence="10">
    <location>
        <begin position="6"/>
        <end position="27"/>
    </location>
</feature>